<evidence type="ECO:0000313" key="3">
    <source>
        <dbReference type="EMBL" id="GBG42250.1"/>
    </source>
</evidence>
<gene>
    <name evidence="3" type="ORF">CBR_g75664</name>
</gene>
<evidence type="ECO:0000256" key="1">
    <source>
        <dbReference type="SAM" id="MobiDB-lite"/>
    </source>
</evidence>
<proteinExistence type="predicted"/>
<sequence length="472" mass="51180">MTVGVQRSKRAGYNIPMRLCVSSGMAVASHVGSIKCTIMVAVCIVHCGLPLLPCCHVLTTHVRMADLLSKTAVLALLVFALLAVLVVQLWPLGRRAAVQRRPKSSKKKVRFVGAGKSMGDYHLGARREHGMERACFTTGTDVREHRFDPALYSHLPSWQHPLPDDNHWEPPPSTLPLGWGLTQTSYDTVGIPHRRAGSLGPMSALLGEVREGGGHPLDLHLSSTCSMHVSRMLIVDHNNDGRRPMTVATDVPTKGLSSASVNRQQEVAMKDIGAAAAKSVQRGVTGGTTTAESPPVIERIIARVSNMCAAGHGERGGVGNVGCEEEGEVDGDDEYDSDSCDEEEDVVQEVTARGGKKKASTRFHTGRGKVRHFEVDENDLASLRFTVDYGFARGLLTHVVAFTTKVGDAIPDRWDFGVDVLADLVDLLVSNVAMEFNDRLDKAAAYRVHVDPPLYGREYLHGEIGIVVDGFE</sequence>
<dbReference type="AlphaFoldDB" id="A0A388JJW1"/>
<protein>
    <submittedName>
        <fullName evidence="3">Uncharacterized protein</fullName>
    </submittedName>
</protein>
<evidence type="ECO:0000256" key="2">
    <source>
        <dbReference type="SAM" id="Phobius"/>
    </source>
</evidence>
<feature type="region of interest" description="Disordered" evidence="1">
    <location>
        <begin position="319"/>
        <end position="339"/>
    </location>
</feature>
<organism evidence="3 4">
    <name type="scientific">Chara braunii</name>
    <name type="common">Braun's stonewort</name>
    <dbReference type="NCBI Taxonomy" id="69332"/>
    <lineage>
        <taxon>Eukaryota</taxon>
        <taxon>Viridiplantae</taxon>
        <taxon>Streptophyta</taxon>
        <taxon>Charophyceae</taxon>
        <taxon>Charales</taxon>
        <taxon>Characeae</taxon>
        <taxon>Chara</taxon>
    </lineage>
</organism>
<feature type="transmembrane region" description="Helical" evidence="2">
    <location>
        <begin position="71"/>
        <end position="93"/>
    </location>
</feature>
<keyword evidence="4" id="KW-1185">Reference proteome</keyword>
<feature type="compositionally biased region" description="Acidic residues" evidence="1">
    <location>
        <begin position="323"/>
        <end position="339"/>
    </location>
</feature>
<evidence type="ECO:0000313" key="4">
    <source>
        <dbReference type="Proteomes" id="UP000265515"/>
    </source>
</evidence>
<accession>A0A388JJW1</accession>
<comment type="caution">
    <text evidence="3">The sequence shown here is derived from an EMBL/GenBank/DDBJ whole genome shotgun (WGS) entry which is preliminary data.</text>
</comment>
<name>A0A388JJW1_CHABU</name>
<dbReference type="Proteomes" id="UP000265515">
    <property type="component" value="Unassembled WGS sequence"/>
</dbReference>
<reference evidence="3 4" key="1">
    <citation type="journal article" date="2018" name="Cell">
        <title>The Chara Genome: Secondary Complexity and Implications for Plant Terrestrialization.</title>
        <authorList>
            <person name="Nishiyama T."/>
            <person name="Sakayama H."/>
            <person name="Vries J.D."/>
            <person name="Buschmann H."/>
            <person name="Saint-Marcoux D."/>
            <person name="Ullrich K.K."/>
            <person name="Haas F.B."/>
            <person name="Vanderstraeten L."/>
            <person name="Becker D."/>
            <person name="Lang D."/>
            <person name="Vosolsobe S."/>
            <person name="Rombauts S."/>
            <person name="Wilhelmsson P.K.I."/>
            <person name="Janitza P."/>
            <person name="Kern R."/>
            <person name="Heyl A."/>
            <person name="Rumpler F."/>
            <person name="Villalobos L.I.A.C."/>
            <person name="Clay J.M."/>
            <person name="Skokan R."/>
            <person name="Toyoda A."/>
            <person name="Suzuki Y."/>
            <person name="Kagoshima H."/>
            <person name="Schijlen E."/>
            <person name="Tajeshwar N."/>
            <person name="Catarino B."/>
            <person name="Hetherington A.J."/>
            <person name="Saltykova A."/>
            <person name="Bonnot C."/>
            <person name="Breuninger H."/>
            <person name="Symeonidi A."/>
            <person name="Radhakrishnan G.V."/>
            <person name="Van Nieuwerburgh F."/>
            <person name="Deforce D."/>
            <person name="Chang C."/>
            <person name="Karol K.G."/>
            <person name="Hedrich R."/>
            <person name="Ulvskov P."/>
            <person name="Glockner G."/>
            <person name="Delwiche C.F."/>
            <person name="Petrasek J."/>
            <person name="Van de Peer Y."/>
            <person name="Friml J."/>
            <person name="Beilby M."/>
            <person name="Dolan L."/>
            <person name="Kohara Y."/>
            <person name="Sugano S."/>
            <person name="Fujiyama A."/>
            <person name="Delaux P.-M."/>
            <person name="Quint M."/>
            <person name="TheiBen G."/>
            <person name="Hagemann M."/>
            <person name="Harholt J."/>
            <person name="Dunand C."/>
            <person name="Zachgo S."/>
            <person name="Langdale J."/>
            <person name="Maumus F."/>
            <person name="Straeten D.V.D."/>
            <person name="Gould S.B."/>
            <person name="Rensing S.A."/>
        </authorList>
    </citation>
    <scope>NUCLEOTIDE SEQUENCE [LARGE SCALE GENOMIC DNA]</scope>
    <source>
        <strain evidence="3 4">S276</strain>
    </source>
</reference>
<dbReference type="EMBL" id="BFEA01002664">
    <property type="protein sequence ID" value="GBG42250.1"/>
    <property type="molecule type" value="Genomic_DNA"/>
</dbReference>
<keyword evidence="2" id="KW-1133">Transmembrane helix</keyword>
<dbReference type="Gramene" id="GBG42250">
    <property type="protein sequence ID" value="GBG42250"/>
    <property type="gene ID" value="CBR_g75664"/>
</dbReference>
<feature type="transmembrane region" description="Helical" evidence="2">
    <location>
        <begin position="38"/>
        <end position="59"/>
    </location>
</feature>
<keyword evidence="2" id="KW-0812">Transmembrane</keyword>
<keyword evidence="2" id="KW-0472">Membrane</keyword>